<name>A0A9P0YWH8_CUSEU</name>
<evidence type="ECO:0000256" key="1">
    <source>
        <dbReference type="SAM" id="MobiDB-lite"/>
    </source>
</evidence>
<dbReference type="PANTHER" id="PTHR46033:SF8">
    <property type="entry name" value="PROTEIN MAINTENANCE OF MERISTEMS-LIKE"/>
    <property type="match status" value="1"/>
</dbReference>
<reference evidence="3" key="1">
    <citation type="submission" date="2022-07" db="EMBL/GenBank/DDBJ databases">
        <authorList>
            <person name="Macas J."/>
            <person name="Novak P."/>
            <person name="Neumann P."/>
        </authorList>
    </citation>
    <scope>NUCLEOTIDE SEQUENCE</scope>
</reference>
<comment type="caution">
    <text evidence="3">The sequence shown here is derived from an EMBL/GenBank/DDBJ whole genome shotgun (WGS) entry which is preliminary data.</text>
</comment>
<evidence type="ECO:0000259" key="2">
    <source>
        <dbReference type="Pfam" id="PF10536"/>
    </source>
</evidence>
<feature type="non-terminal residue" evidence="3">
    <location>
        <position position="1"/>
    </location>
</feature>
<feature type="compositionally biased region" description="Acidic residues" evidence="1">
    <location>
        <begin position="508"/>
        <end position="525"/>
    </location>
</feature>
<dbReference type="EMBL" id="CAMAPE010000010">
    <property type="protein sequence ID" value="CAH9077923.1"/>
    <property type="molecule type" value="Genomic_DNA"/>
</dbReference>
<evidence type="ECO:0000313" key="3">
    <source>
        <dbReference type="EMBL" id="CAH9077923.1"/>
    </source>
</evidence>
<dbReference type="Proteomes" id="UP001152484">
    <property type="component" value="Unassembled WGS sequence"/>
</dbReference>
<keyword evidence="4" id="KW-1185">Reference proteome</keyword>
<dbReference type="AlphaFoldDB" id="A0A9P0YWH8"/>
<feature type="domain" description="Aminotransferase-like plant mobile" evidence="2">
    <location>
        <begin position="85"/>
        <end position="434"/>
    </location>
</feature>
<dbReference type="OrthoDB" id="1309689at2759"/>
<gene>
    <name evidence="3" type="ORF">CEURO_LOCUS6501</name>
</gene>
<feature type="region of interest" description="Disordered" evidence="1">
    <location>
        <begin position="507"/>
        <end position="571"/>
    </location>
</feature>
<evidence type="ECO:0000313" key="4">
    <source>
        <dbReference type="Proteomes" id="UP001152484"/>
    </source>
</evidence>
<dbReference type="InterPro" id="IPR019557">
    <property type="entry name" value="AminoTfrase-like_pln_mobile"/>
</dbReference>
<proteinExistence type="predicted"/>
<organism evidence="3 4">
    <name type="scientific">Cuscuta europaea</name>
    <name type="common">European dodder</name>
    <dbReference type="NCBI Taxonomy" id="41803"/>
    <lineage>
        <taxon>Eukaryota</taxon>
        <taxon>Viridiplantae</taxon>
        <taxon>Streptophyta</taxon>
        <taxon>Embryophyta</taxon>
        <taxon>Tracheophyta</taxon>
        <taxon>Spermatophyta</taxon>
        <taxon>Magnoliopsida</taxon>
        <taxon>eudicotyledons</taxon>
        <taxon>Gunneridae</taxon>
        <taxon>Pentapetalae</taxon>
        <taxon>asterids</taxon>
        <taxon>lamiids</taxon>
        <taxon>Solanales</taxon>
        <taxon>Convolvulaceae</taxon>
        <taxon>Cuscuteae</taxon>
        <taxon>Cuscuta</taxon>
        <taxon>Cuscuta subgen. Cuscuta</taxon>
    </lineage>
</organism>
<protein>
    <recommendedName>
        <fullName evidence="2">Aminotransferase-like plant mobile domain-containing protein</fullName>
    </recommendedName>
</protein>
<dbReference type="Pfam" id="PF10536">
    <property type="entry name" value="PMD"/>
    <property type="match status" value="1"/>
</dbReference>
<accession>A0A9P0YWH8</accession>
<sequence length="605" mass="69210">MVGGTTAKRFRTTNLLEFQMEQNIPRPGPVNRSLLTLPLRAHRADRIWYEPNSKDSCLKCVSCPSAAFGVEERDPRVIGMLAYAGFLGVEHIARMKVDHSLICALVERWRPETHTFHLPFGEVGISLQDVAMILGLPIRGMPLSGPTVKGKAQWIDLCTQSCGFTPLETDMRTSDITMSALTRHQILPDSTDEEVTEHTRTLIWQLLGDLLFPDTSGTRIRLYFLELLQGDLALARRWSWGSAVLGYLYHNLCNGAKWETKQVGGCMHLLQIWAWSRISMVRPSVVQVIQHDHLPYGCRWIVPKSYKGSPRHCIRLYRDDLDRMSESQFDFTPYASEELPPIILNDAPLWSARVMLIFCNMAEMHYPDRFLRQFHIRQDTPDAPLAGTDHHGNRSNIVTGALALWADIQHNIYFLDYDRHMSVEATKRYRKWYQKHGMTRVQNPAHNVPTTGYIPTSHDWGIVRQSFYELNQLLADRASHEDCQKRLQRMALDVGDEEMLRRGIFHYEDEDEDESGSDEEDDADEHEGGGEHSQSPPQFSTREGVPFDQPPPQFSTHQGVSFDQPPPYYDSYQYSTQAIDYVDSFLDSSSFYHGDTMGPWNTSGG</sequence>
<dbReference type="PANTHER" id="PTHR46033">
    <property type="entry name" value="PROTEIN MAIN-LIKE 2"/>
    <property type="match status" value="1"/>
</dbReference>
<dbReference type="GO" id="GO:0010073">
    <property type="term" value="P:meristem maintenance"/>
    <property type="evidence" value="ECO:0007669"/>
    <property type="project" value="InterPro"/>
</dbReference>
<dbReference type="InterPro" id="IPR044824">
    <property type="entry name" value="MAIN-like"/>
</dbReference>